<evidence type="ECO:0000259" key="1">
    <source>
        <dbReference type="Pfam" id="PF09500"/>
    </source>
</evidence>
<dbReference type="InterPro" id="IPR012660">
    <property type="entry name" value="YiiD_C"/>
</dbReference>
<gene>
    <name evidence="2" type="ORF">EZM97_26460</name>
</gene>
<proteinExistence type="predicted"/>
<feature type="domain" description="Thioesterase putative" evidence="1">
    <location>
        <begin position="7"/>
        <end position="150"/>
    </location>
</feature>
<organism evidence="2 3">
    <name type="scientific">Dyella soli</name>
    <dbReference type="NCBI Taxonomy" id="522319"/>
    <lineage>
        <taxon>Bacteria</taxon>
        <taxon>Pseudomonadati</taxon>
        <taxon>Pseudomonadota</taxon>
        <taxon>Gammaproteobacteria</taxon>
        <taxon>Lysobacterales</taxon>
        <taxon>Rhodanobacteraceae</taxon>
        <taxon>Dyella</taxon>
    </lineage>
</organism>
<dbReference type="Gene3D" id="3.10.129.10">
    <property type="entry name" value="Hotdog Thioesterase"/>
    <property type="match status" value="1"/>
</dbReference>
<dbReference type="Proteomes" id="UP000291822">
    <property type="component" value="Unassembled WGS sequence"/>
</dbReference>
<accession>A0A4V2NLA7</accession>
<evidence type="ECO:0000313" key="3">
    <source>
        <dbReference type="Proteomes" id="UP000291822"/>
    </source>
</evidence>
<dbReference type="SUPFAM" id="SSF54637">
    <property type="entry name" value="Thioesterase/thiol ester dehydrase-isomerase"/>
    <property type="match status" value="1"/>
</dbReference>
<comment type="caution">
    <text evidence="2">The sequence shown here is derived from an EMBL/GenBank/DDBJ whole genome shotgun (WGS) entry which is preliminary data.</text>
</comment>
<dbReference type="AlphaFoldDB" id="A0A4V2NLA7"/>
<keyword evidence="3" id="KW-1185">Reference proteome</keyword>
<sequence length="153" mass="16754">MLPSSAQELVEFIRTHIPLAHTMDLRYVHAEPGRLTLSAPLAPNINDKGCAFGGSLVSLMTLGGWAMVELALRARDWDCDVFVAESTVKYLAPVWEDLVCESVLSPHSDWDTFFSTLNARGRARIEVASTIAGESPDKPAATLRARFVAKKRG</sequence>
<name>A0A4V2NLA7_9GAMM</name>
<protein>
    <submittedName>
        <fullName evidence="2">Thioesterase</fullName>
    </submittedName>
</protein>
<dbReference type="EMBL" id="SJTG01000004">
    <property type="protein sequence ID" value="TCI08194.1"/>
    <property type="molecule type" value="Genomic_DNA"/>
</dbReference>
<evidence type="ECO:0000313" key="2">
    <source>
        <dbReference type="EMBL" id="TCI08194.1"/>
    </source>
</evidence>
<dbReference type="RefSeq" id="WP_131151864.1">
    <property type="nucleotide sequence ID" value="NZ_SJTG01000004.1"/>
</dbReference>
<reference evidence="2 3" key="1">
    <citation type="submission" date="2019-02" db="EMBL/GenBank/DDBJ databases">
        <title>Dyella amyloliquefaciens sp. nov., isolated from forest soil.</title>
        <authorList>
            <person name="Gao Z.-H."/>
            <person name="Qiu L.-H."/>
        </authorList>
    </citation>
    <scope>NUCLEOTIDE SEQUENCE [LARGE SCALE GENOMIC DNA]</scope>
    <source>
        <strain evidence="2 3">KACC 12747</strain>
    </source>
</reference>
<dbReference type="Pfam" id="PF09500">
    <property type="entry name" value="YiiD_C"/>
    <property type="match status" value="1"/>
</dbReference>
<dbReference type="InterPro" id="IPR029069">
    <property type="entry name" value="HotDog_dom_sf"/>
</dbReference>
<dbReference type="NCBIfam" id="TIGR02447">
    <property type="entry name" value="yiiD_Cterm"/>
    <property type="match status" value="1"/>
</dbReference>